<evidence type="ECO:0000256" key="7">
    <source>
        <dbReference type="ARBA" id="ARBA00022763"/>
    </source>
</evidence>
<dbReference type="PANTHER" id="PTHR10887">
    <property type="entry name" value="DNA2/NAM7 HELICASE FAMILY"/>
    <property type="match status" value="1"/>
</dbReference>
<dbReference type="Pfam" id="PF13087">
    <property type="entry name" value="AAA_12"/>
    <property type="match status" value="1"/>
</dbReference>
<dbReference type="GO" id="GO:0071932">
    <property type="term" value="P:replication fork reversal"/>
    <property type="evidence" value="ECO:0007669"/>
    <property type="project" value="TreeGrafter"/>
</dbReference>
<evidence type="ECO:0000256" key="2">
    <source>
        <dbReference type="ARBA" id="ARBA00007913"/>
    </source>
</evidence>
<feature type="region of interest" description="Disordered" evidence="19">
    <location>
        <begin position="314"/>
        <end position="336"/>
    </location>
</feature>
<evidence type="ECO:0000259" key="23">
    <source>
        <dbReference type="Pfam" id="PF13087"/>
    </source>
</evidence>
<organism evidence="24 25">
    <name type="scientific">Sugiyamaella lignohabitans</name>
    <dbReference type="NCBI Taxonomy" id="796027"/>
    <lineage>
        <taxon>Eukaryota</taxon>
        <taxon>Fungi</taxon>
        <taxon>Dikarya</taxon>
        <taxon>Ascomycota</taxon>
        <taxon>Saccharomycotina</taxon>
        <taxon>Dipodascomycetes</taxon>
        <taxon>Dipodascales</taxon>
        <taxon>Trichomonascaceae</taxon>
        <taxon>Sugiyamaella</taxon>
    </lineage>
</organism>
<comment type="cofactor">
    <cofactor evidence="1">
        <name>[4Fe-4S] cluster</name>
        <dbReference type="ChEBI" id="CHEBI:49883"/>
    </cofactor>
</comment>
<keyword evidence="15 18" id="KW-0539">Nucleus</keyword>
<comment type="function">
    <text evidence="18">Key enzyme involved in DNA replication and DNA repair. Involved in Okazaki fragments processing by cleaving long flaps that escape FEN1: flaps that are longer than 27 nucleotides are coated by replication protein A complex (RPA), leading to recruit DNA2 which cleaves the flap until it is too short to bind RPA and becomes a substrate for FEN1. Also involved in 5'-end resection of DNA during double-strand break (DSB) repair by mediating the cleavage of 5'-ssDNA.</text>
</comment>
<evidence type="ECO:0000256" key="14">
    <source>
        <dbReference type="ARBA" id="ARBA00023204"/>
    </source>
</evidence>
<evidence type="ECO:0000256" key="6">
    <source>
        <dbReference type="ARBA" id="ARBA00022741"/>
    </source>
</evidence>
<evidence type="ECO:0000256" key="11">
    <source>
        <dbReference type="ARBA" id="ARBA00023004"/>
    </source>
</evidence>
<protein>
    <recommendedName>
        <fullName evidence="18">DNA replication ATP-dependent helicase/nuclease</fullName>
        <ecNumber evidence="18">3.1.-.-</ecNumber>
        <ecNumber evidence="18">3.6.4.12</ecNumber>
    </recommendedName>
</protein>
<dbReference type="GO" id="GO:0005737">
    <property type="term" value="C:cytoplasm"/>
    <property type="evidence" value="ECO:0007669"/>
    <property type="project" value="TreeGrafter"/>
</dbReference>
<evidence type="ECO:0000256" key="19">
    <source>
        <dbReference type="SAM" id="MobiDB-lite"/>
    </source>
</evidence>
<keyword evidence="6 18" id="KW-0547">Nucleotide-binding</keyword>
<evidence type="ECO:0000256" key="5">
    <source>
        <dbReference type="ARBA" id="ARBA00022723"/>
    </source>
</evidence>
<dbReference type="GO" id="GO:0005524">
    <property type="term" value="F:ATP binding"/>
    <property type="evidence" value="ECO:0007669"/>
    <property type="project" value="UniProtKB-UniRule"/>
</dbReference>
<evidence type="ECO:0000256" key="17">
    <source>
        <dbReference type="ARBA" id="ARBA00047995"/>
    </source>
</evidence>
<dbReference type="CDD" id="cd18041">
    <property type="entry name" value="DEXXQc_DNA2"/>
    <property type="match status" value="1"/>
</dbReference>
<dbReference type="Proteomes" id="UP000189580">
    <property type="component" value="Chromosome a"/>
</dbReference>
<evidence type="ECO:0000256" key="9">
    <source>
        <dbReference type="ARBA" id="ARBA00022806"/>
    </source>
</evidence>
<dbReference type="Pfam" id="PF13086">
    <property type="entry name" value="AAA_11"/>
    <property type="match status" value="2"/>
</dbReference>
<dbReference type="FunFam" id="3.40.50.300:FF:001170">
    <property type="entry name" value="DNA replication helicase Dna2"/>
    <property type="match status" value="1"/>
</dbReference>
<evidence type="ECO:0000256" key="12">
    <source>
        <dbReference type="ARBA" id="ARBA00023014"/>
    </source>
</evidence>
<feature type="region of interest" description="Disordered" evidence="19">
    <location>
        <begin position="79"/>
        <end position="116"/>
    </location>
</feature>
<dbReference type="OrthoDB" id="6513042at2759"/>
<dbReference type="GO" id="GO:0033567">
    <property type="term" value="P:DNA replication, Okazaki fragment processing"/>
    <property type="evidence" value="ECO:0007669"/>
    <property type="project" value="UniProtKB-UniRule"/>
</dbReference>
<evidence type="ECO:0000259" key="22">
    <source>
        <dbReference type="Pfam" id="PF13086"/>
    </source>
</evidence>
<keyword evidence="25" id="KW-1185">Reference proteome</keyword>
<feature type="domain" description="DNA replication factor Dna2 N-terminal" evidence="21">
    <location>
        <begin position="594"/>
        <end position="798"/>
    </location>
</feature>
<dbReference type="InterPro" id="IPR014808">
    <property type="entry name" value="DNA_replication_fac_Dna2_N"/>
</dbReference>
<keyword evidence="7 18" id="KW-0227">DNA damage</keyword>
<comment type="catalytic activity">
    <reaction evidence="17 18">
        <text>ATP + H2O = ADP + phosphate + H(+)</text>
        <dbReference type="Rhea" id="RHEA:13065"/>
        <dbReference type="ChEBI" id="CHEBI:15377"/>
        <dbReference type="ChEBI" id="CHEBI:15378"/>
        <dbReference type="ChEBI" id="CHEBI:30616"/>
        <dbReference type="ChEBI" id="CHEBI:43474"/>
        <dbReference type="ChEBI" id="CHEBI:456216"/>
        <dbReference type="EC" id="3.6.4.12"/>
    </reaction>
</comment>
<keyword evidence="9 18" id="KW-0347">Helicase</keyword>
<dbReference type="Gene3D" id="3.40.50.300">
    <property type="entry name" value="P-loop containing nucleotide triphosphate hydrolases"/>
    <property type="match status" value="1"/>
</dbReference>
<feature type="domain" description="DUF83" evidence="20">
    <location>
        <begin position="807"/>
        <end position="908"/>
    </location>
</feature>
<feature type="region of interest" description="Disordered" evidence="19">
    <location>
        <begin position="416"/>
        <end position="440"/>
    </location>
</feature>
<dbReference type="InterPro" id="IPR011604">
    <property type="entry name" value="PDDEXK-like_dom_sf"/>
</dbReference>
<accession>A0A167CWN1</accession>
<gene>
    <name evidence="24" type="primary">DNA2</name>
    <name evidence="24" type="ORF">AWJ20_432</name>
</gene>
<evidence type="ECO:0000256" key="16">
    <source>
        <dbReference type="ARBA" id="ARBA00023268"/>
    </source>
</evidence>
<dbReference type="Gene3D" id="3.90.320.10">
    <property type="match status" value="1"/>
</dbReference>
<sequence>MPPQFSFGSLPAGVKNVQREVHDEGAASSGQIVTPRNKLVGLVNSTSSAGSSLLSSSSSSKRQKLSSWSSTYNRLLGGVESADSGPDLLSSASARKDRGVSSLRTMPVISSDDDERMEDDSFVAWEDLSSSPLRSGSGATSNSHSELRRQMDRSVSSPHFIRSSRLKQDAVTTPIARKEKTRDNKQVDSRRKDESSGNSLRPVVPTSTPVNMDPAKELMERYRTNSPTSPIATYPFQTDVGSAQKRSRLLRRIDSDVLPLGSARLNSMTGDALITNDNNESMNKGLRADLMRAKNPQHIQQLYSPGYLKRSLSVKGPGSLKKDPSPQLAESESNKSDDLRANLFPVTTEQKNVVQLISLADDLSRESSPFVSEPVANVNSRQQLESAIEIETIGPMLFSDDSDDIDLAEIETLKHQRIPQHKSAGSEKQSLDTTLQSDDDDDIDFAELERLEAVTRTKQPLPLVESREETRPVQINLPHNHNLLYPVASKPREPPTIFKDILLDSSDTEDTAEIETLIKHKPAVKKETTGYDFKNEKLVRSRQSDESQPQSLKITILKPTLHRYLITHVSRAGLEAAKYSDRHTILTATTDDGTFVSIVLKGCWCDSPVEPNDIVHIVGEYNKSCSKIVVDDDRNLLILRPDILVSCTNVADSLSCKRKVVLRDRIRTPADSSRYFIMGNITHELFQICLAANDFSTSFITEQMNLLVFDKYLEELTLVNMKAEEALSELNEVVPKLKEWARVYLRPTPSDSSTVETHRGGTGAKSTRLSVSKVIEIEEEIWSPMFGLKGKIDATVEATVKQELSIGKFLVPLELKTSKSSKSVSHRAQTTLYMLLLSDRYNIEVSCGVLYYSSMSEMIRIPSIWDEVKNLIFARNELVRYMDKSAELPPVIRDEIQCRNCAKNDVCMVYHKASESGTQESSGVNFFDSYTEHLTPHQMDFFNKWDGLLYKEHSDMNHYLKEIWTMTSSGREKVGRCYGKMVISELAEERKNRRNGGLEYTYILERYNKGEDGPIPLNDLANGEMIVVSDESGHVCLARGTLRYANSKHVKIAVDRRLTSSMKTMPGFDAVKNQVFYSMLAGTEYGEKSTSAQRQQPIFRIDRDEFGLGMSMLRNNILQLFVEKGDHRRRSLVVDLEPPQFEATVPAGCNLESMNLNPDQKNAVEKVIKAKDYALILGMPGTGKTTTIAAIVKMLVDQGKTVLIASHTHSAVDNILLKLRNKGFDMLRLGGVTKVHPDIVPYVVGQGKRATSEQEIEEYYLKPPVVGITCLGINNWLCSKRRFDYCIVDEASQITLPSCLGPIRLADKFVLVGDHYQLSPLVRNVEAQEGGLDISLFKYLCENHPHAMVNLEHQYRMCSDIMVLSNKLIYDGRLKCGSDEVKNQKLTIPNKHGIDSWRKSSEVQNNWLDRVLDEK</sequence>
<dbReference type="CDD" id="cd22318">
    <property type="entry name" value="DNA2_N-like"/>
    <property type="match status" value="1"/>
</dbReference>
<dbReference type="EC" id="3.6.4.12" evidence="18"/>
<dbReference type="Pfam" id="PF08696">
    <property type="entry name" value="Dna2"/>
    <property type="match status" value="1"/>
</dbReference>
<reference evidence="24 25" key="1">
    <citation type="submission" date="2016-02" db="EMBL/GenBank/DDBJ databases">
        <title>Complete genome sequence and transcriptome regulation of the pentose utilising yeast Sugiyamaella lignohabitans.</title>
        <authorList>
            <person name="Bellasio M."/>
            <person name="Peymann A."/>
            <person name="Valli M."/>
            <person name="Sipitzky M."/>
            <person name="Graf A."/>
            <person name="Sauer M."/>
            <person name="Marx H."/>
            <person name="Mattanovich D."/>
        </authorList>
    </citation>
    <scope>NUCLEOTIDE SEQUENCE [LARGE SCALE GENOMIC DNA]</scope>
    <source>
        <strain evidence="24 25">CBS 10342</strain>
    </source>
</reference>
<dbReference type="GO" id="GO:0017116">
    <property type="term" value="F:single-stranded DNA helicase activity"/>
    <property type="evidence" value="ECO:0007669"/>
    <property type="project" value="UniProtKB-UniRule"/>
</dbReference>
<evidence type="ECO:0000256" key="13">
    <source>
        <dbReference type="ARBA" id="ARBA00023125"/>
    </source>
</evidence>
<feature type="domain" description="DNA2/NAM7 helicase helicase" evidence="22">
    <location>
        <begin position="1155"/>
        <end position="1238"/>
    </location>
</feature>
<evidence type="ECO:0000256" key="15">
    <source>
        <dbReference type="ARBA" id="ARBA00023242"/>
    </source>
</evidence>
<dbReference type="GO" id="GO:0046872">
    <property type="term" value="F:metal ion binding"/>
    <property type="evidence" value="ECO:0007669"/>
    <property type="project" value="UniProtKB-UniRule"/>
</dbReference>
<dbReference type="GO" id="GO:0005694">
    <property type="term" value="C:chromosome"/>
    <property type="evidence" value="ECO:0007669"/>
    <property type="project" value="UniProtKB-SubCell"/>
</dbReference>
<feature type="domain" description="DNA2/NAM7 helicase-like C-terminal" evidence="23">
    <location>
        <begin position="1332"/>
        <end position="1387"/>
    </location>
</feature>
<dbReference type="InterPro" id="IPR022765">
    <property type="entry name" value="Dna2/Cas4_DUF83"/>
</dbReference>
<evidence type="ECO:0000313" key="24">
    <source>
        <dbReference type="EMBL" id="ANB12193.1"/>
    </source>
</evidence>
<feature type="compositionally biased region" description="Polar residues" evidence="19">
    <location>
        <begin position="129"/>
        <end position="144"/>
    </location>
</feature>
<keyword evidence="18" id="KW-0540">Nuclease</keyword>
<evidence type="ECO:0000256" key="3">
    <source>
        <dbReference type="ARBA" id="ARBA00022485"/>
    </source>
</evidence>
<dbReference type="EMBL" id="CP014501">
    <property type="protein sequence ID" value="ANB12193.1"/>
    <property type="molecule type" value="Genomic_DNA"/>
</dbReference>
<dbReference type="KEGG" id="slb:AWJ20_432"/>
<dbReference type="InterPro" id="IPR041677">
    <property type="entry name" value="DNA2/NAM7_AAA_11"/>
</dbReference>
<feature type="compositionally biased region" description="Low complexity" evidence="19">
    <location>
        <begin position="45"/>
        <end position="66"/>
    </location>
</feature>
<evidence type="ECO:0000256" key="8">
    <source>
        <dbReference type="ARBA" id="ARBA00022801"/>
    </source>
</evidence>
<dbReference type="EC" id="3.1.-.-" evidence="18"/>
<feature type="region of interest" description="Disordered" evidence="19">
    <location>
        <begin position="129"/>
        <end position="211"/>
    </location>
</feature>
<keyword evidence="16 18" id="KW-0511">Multifunctional enzyme</keyword>
<dbReference type="InterPro" id="IPR045055">
    <property type="entry name" value="DNA2/NAM7-like"/>
</dbReference>
<dbReference type="GO" id="GO:0006281">
    <property type="term" value="P:DNA repair"/>
    <property type="evidence" value="ECO:0007669"/>
    <property type="project" value="UniProtKB-KW"/>
</dbReference>
<dbReference type="PANTHER" id="PTHR10887:SF433">
    <property type="entry name" value="DNA REPLICATION ATP-DEPENDENT HELICASE_NUCLEASE DNA2"/>
    <property type="match status" value="1"/>
</dbReference>
<dbReference type="SUPFAM" id="SSF52540">
    <property type="entry name" value="P-loop containing nucleoside triphosphate hydrolases"/>
    <property type="match status" value="1"/>
</dbReference>
<keyword evidence="13 18" id="KW-0238">DNA-binding</keyword>
<keyword evidence="4 18" id="KW-0235">DNA replication</keyword>
<evidence type="ECO:0000259" key="20">
    <source>
        <dbReference type="Pfam" id="PF01930"/>
    </source>
</evidence>
<dbReference type="InterPro" id="IPR027417">
    <property type="entry name" value="P-loop_NTPase"/>
</dbReference>
<keyword evidence="8 18" id="KW-0378">Hydrolase</keyword>
<keyword evidence="18" id="KW-0158">Chromosome</keyword>
<evidence type="ECO:0000256" key="1">
    <source>
        <dbReference type="ARBA" id="ARBA00001966"/>
    </source>
</evidence>
<keyword evidence="14 18" id="KW-0234">DNA repair</keyword>
<dbReference type="GO" id="GO:0003677">
    <property type="term" value="F:DNA binding"/>
    <property type="evidence" value="ECO:0007669"/>
    <property type="project" value="UniProtKB-UniRule"/>
</dbReference>
<dbReference type="GO" id="GO:0016887">
    <property type="term" value="F:ATP hydrolysis activity"/>
    <property type="evidence" value="ECO:0007669"/>
    <property type="project" value="RHEA"/>
</dbReference>
<name>A0A167CWN1_9ASCO</name>
<feature type="region of interest" description="Disordered" evidence="19">
    <location>
        <begin position="1"/>
        <end position="66"/>
    </location>
</feature>
<keyword evidence="10 18" id="KW-0067">ATP-binding</keyword>
<evidence type="ECO:0000256" key="4">
    <source>
        <dbReference type="ARBA" id="ARBA00022705"/>
    </source>
</evidence>
<dbReference type="Pfam" id="PF01930">
    <property type="entry name" value="Cas_Cas4"/>
    <property type="match status" value="1"/>
</dbReference>
<evidence type="ECO:0000256" key="18">
    <source>
        <dbReference type="RuleBase" id="RU367041"/>
    </source>
</evidence>
<dbReference type="GO" id="GO:0051539">
    <property type="term" value="F:4 iron, 4 sulfur cluster binding"/>
    <property type="evidence" value="ECO:0007669"/>
    <property type="project" value="UniProtKB-UniRule"/>
</dbReference>
<proteinExistence type="inferred from homology"/>
<keyword evidence="12 18" id="KW-0411">Iron-sulfur</keyword>
<dbReference type="RefSeq" id="XP_018734670.1">
    <property type="nucleotide sequence ID" value="XM_018881387.1"/>
</dbReference>
<keyword evidence="3 18" id="KW-0004">4Fe-4S</keyword>
<keyword evidence="5 18" id="KW-0479">Metal-binding</keyword>
<comment type="similarity">
    <text evidence="2 18">Belongs to the DNA2/NAM7 helicase family.</text>
</comment>
<dbReference type="InterPro" id="IPR041679">
    <property type="entry name" value="DNA2/NAM7-like_C"/>
</dbReference>
<evidence type="ECO:0000313" key="25">
    <source>
        <dbReference type="Proteomes" id="UP000189580"/>
    </source>
</evidence>
<dbReference type="GeneID" id="30036439"/>
<evidence type="ECO:0000256" key="10">
    <source>
        <dbReference type="ARBA" id="ARBA00022840"/>
    </source>
</evidence>
<feature type="domain" description="DNA2/NAM7 helicase helicase" evidence="22">
    <location>
        <begin position="1253"/>
        <end position="1322"/>
    </location>
</feature>
<dbReference type="InterPro" id="IPR026851">
    <property type="entry name" value="Dna2/JHS1_DEXXQ-box"/>
</dbReference>
<evidence type="ECO:0000259" key="21">
    <source>
        <dbReference type="Pfam" id="PF08696"/>
    </source>
</evidence>
<dbReference type="GO" id="GO:0005634">
    <property type="term" value="C:nucleus"/>
    <property type="evidence" value="ECO:0007669"/>
    <property type="project" value="UniProtKB-SubCell"/>
</dbReference>
<keyword evidence="11 18" id="KW-0408">Iron</keyword>
<feature type="compositionally biased region" description="Basic and acidic residues" evidence="19">
    <location>
        <begin position="176"/>
        <end position="195"/>
    </location>
</feature>
<comment type="subcellular location">
    <subcellularLocation>
        <location evidence="18">Nucleus</location>
    </subcellularLocation>
    <subcellularLocation>
        <location evidence="18">Chromosome</location>
    </subcellularLocation>
</comment>
<dbReference type="GO" id="GO:0017108">
    <property type="term" value="F:5'-flap endonuclease activity"/>
    <property type="evidence" value="ECO:0007669"/>
    <property type="project" value="UniProtKB-UniRule"/>
</dbReference>